<feature type="transmembrane region" description="Helical" evidence="8">
    <location>
        <begin position="12"/>
        <end position="38"/>
    </location>
</feature>
<dbReference type="EMBL" id="JACHHZ010000003">
    <property type="protein sequence ID" value="MBB6094258.1"/>
    <property type="molecule type" value="Genomic_DNA"/>
</dbReference>
<dbReference type="InterPro" id="IPR024478">
    <property type="entry name" value="HlyB_4HB_MCP"/>
</dbReference>
<comment type="similarity">
    <text evidence="4">Belongs to the methyl-accepting chemotaxis (MCP) protein family.</text>
</comment>
<keyword evidence="8" id="KW-0812">Transmembrane</keyword>
<feature type="region of interest" description="Disordered" evidence="7">
    <location>
        <begin position="276"/>
        <end position="311"/>
    </location>
</feature>
<evidence type="ECO:0000256" key="1">
    <source>
        <dbReference type="ARBA" id="ARBA00004370"/>
    </source>
</evidence>
<evidence type="ECO:0000256" key="3">
    <source>
        <dbReference type="ARBA" id="ARBA00023224"/>
    </source>
</evidence>
<feature type="domain" description="HAMP" evidence="11">
    <location>
        <begin position="212"/>
        <end position="264"/>
    </location>
</feature>
<dbReference type="PROSITE" id="PS50885">
    <property type="entry name" value="HAMP"/>
    <property type="match status" value="1"/>
</dbReference>
<dbReference type="CDD" id="cd11386">
    <property type="entry name" value="MCP_signal"/>
    <property type="match status" value="1"/>
</dbReference>
<evidence type="ECO:0000259" key="9">
    <source>
        <dbReference type="PROSITE" id="PS50111"/>
    </source>
</evidence>
<name>A0A841HQ71_9GAMM</name>
<feature type="compositionally biased region" description="Low complexity" evidence="7">
    <location>
        <begin position="544"/>
        <end position="553"/>
    </location>
</feature>
<dbReference type="InterPro" id="IPR003660">
    <property type="entry name" value="HAMP_dom"/>
</dbReference>
<keyword evidence="3 5" id="KW-0807">Transducer</keyword>
<feature type="domain" description="T-SNARE coiled-coil homology" evidence="10">
    <location>
        <begin position="428"/>
        <end position="490"/>
    </location>
</feature>
<feature type="coiled-coil region" evidence="6">
    <location>
        <begin position="469"/>
        <end position="507"/>
    </location>
</feature>
<gene>
    <name evidence="12" type="ORF">HNQ60_003139</name>
</gene>
<evidence type="ECO:0000313" key="12">
    <source>
        <dbReference type="EMBL" id="MBB6094258.1"/>
    </source>
</evidence>
<dbReference type="InterPro" id="IPR000727">
    <property type="entry name" value="T_SNARE_dom"/>
</dbReference>
<dbReference type="FunFam" id="1.10.287.950:FF:000001">
    <property type="entry name" value="Methyl-accepting chemotaxis sensory transducer"/>
    <property type="match status" value="1"/>
</dbReference>
<evidence type="ECO:0000256" key="4">
    <source>
        <dbReference type="ARBA" id="ARBA00029447"/>
    </source>
</evidence>
<keyword evidence="6" id="KW-0175">Coiled coil</keyword>
<comment type="caution">
    <text evidence="12">The sequence shown here is derived from an EMBL/GenBank/DDBJ whole genome shotgun (WGS) entry which is preliminary data.</text>
</comment>
<dbReference type="Pfam" id="PF00015">
    <property type="entry name" value="MCPsignal"/>
    <property type="match status" value="1"/>
</dbReference>
<dbReference type="CDD" id="cd19411">
    <property type="entry name" value="MCP2201-like_sensor"/>
    <property type="match status" value="1"/>
</dbReference>
<reference evidence="12 13" key="1">
    <citation type="submission" date="2020-08" db="EMBL/GenBank/DDBJ databases">
        <title>Genomic Encyclopedia of Type Strains, Phase IV (KMG-IV): sequencing the most valuable type-strain genomes for metagenomic binning, comparative biology and taxonomic classification.</title>
        <authorList>
            <person name="Goeker M."/>
        </authorList>
    </citation>
    <scope>NUCLEOTIDE SEQUENCE [LARGE SCALE GENOMIC DNA]</scope>
    <source>
        <strain evidence="12 13">DSM 26723</strain>
    </source>
</reference>
<dbReference type="SMART" id="SM00304">
    <property type="entry name" value="HAMP"/>
    <property type="match status" value="1"/>
</dbReference>
<dbReference type="InterPro" id="IPR047347">
    <property type="entry name" value="YvaQ-like_sensor"/>
</dbReference>
<dbReference type="PROSITE" id="PS50111">
    <property type="entry name" value="CHEMOTAXIS_TRANSDUC_2"/>
    <property type="match status" value="1"/>
</dbReference>
<dbReference type="Proteomes" id="UP000588068">
    <property type="component" value="Unassembled WGS sequence"/>
</dbReference>
<feature type="domain" description="Methyl-accepting transducer" evidence="9">
    <location>
        <begin position="269"/>
        <end position="498"/>
    </location>
</feature>
<evidence type="ECO:0000256" key="6">
    <source>
        <dbReference type="SAM" id="Coils"/>
    </source>
</evidence>
<keyword evidence="8" id="KW-0472">Membrane</keyword>
<dbReference type="Pfam" id="PF00672">
    <property type="entry name" value="HAMP"/>
    <property type="match status" value="1"/>
</dbReference>
<accession>A0A841HQ71</accession>
<dbReference type="RefSeq" id="WP_184333371.1">
    <property type="nucleotide sequence ID" value="NZ_JACHHZ010000003.1"/>
</dbReference>
<protein>
    <submittedName>
        <fullName evidence="12">Methyl-accepting chemotaxis protein-1 (Serine sensor receptor)</fullName>
    </submittedName>
</protein>
<feature type="region of interest" description="Disordered" evidence="7">
    <location>
        <begin position="539"/>
        <end position="572"/>
    </location>
</feature>
<dbReference type="Gene3D" id="1.10.287.950">
    <property type="entry name" value="Methyl-accepting chemotaxis protein"/>
    <property type="match status" value="1"/>
</dbReference>
<evidence type="ECO:0000256" key="2">
    <source>
        <dbReference type="ARBA" id="ARBA00022481"/>
    </source>
</evidence>
<proteinExistence type="inferred from homology"/>
<keyword evidence="12" id="KW-0675">Receptor</keyword>
<dbReference type="GO" id="GO:0007165">
    <property type="term" value="P:signal transduction"/>
    <property type="evidence" value="ECO:0007669"/>
    <property type="project" value="UniProtKB-KW"/>
</dbReference>
<dbReference type="CDD" id="cd06225">
    <property type="entry name" value="HAMP"/>
    <property type="match status" value="1"/>
</dbReference>
<dbReference type="PANTHER" id="PTHR43531:SF14">
    <property type="entry name" value="METHYL-ACCEPTING CHEMOTAXIS PROTEIN I-RELATED"/>
    <property type="match status" value="1"/>
</dbReference>
<dbReference type="PROSITE" id="PS50192">
    <property type="entry name" value="T_SNARE"/>
    <property type="match status" value="1"/>
</dbReference>
<dbReference type="InterPro" id="IPR004090">
    <property type="entry name" value="Chemotax_Me-accpt_rcpt"/>
</dbReference>
<sequence length="572" mass="60416">MNFSSLSIKTRITATLALLALSMIVVGVLGLNGMGGIVDDLSDMYERRVRVVGTLGDLQAAELDRQALISLHVLADDAEKMKAIKAERMETKSRAAALLKEYADKQSSEEGHQSARNIADAERAYQIVLDEVDVAIAANDDDVASKLIVDKLDPAFDGLHNALQDASKFQFKRAEQALAAAQGEYSTNRTVVIGAMVIAAIAAAAFAIMLLRSIMSALGVAVNVADKIANGELGHDIPADRGDEFGALLGSLKRMDGKLHDIVNGVRGASEAVGGAAGQLSKGNDDLSQRTQEQASALEETASSMEEMTATVKQNADNARQANQLATSARGQAERGGSVVQRAVSAMTEINGSSRKIADIISVIDEIAFQTNLLALNAAVEAARAGEQGRGFAVVASEVRSLAQRSATAAKEIKDLINDSVEKVSVGSSLVDESGKVLSEIMDSVKKVSDIVAEIAAASEEQASGIEQVNNAVTQMDDTTQQNAALVEEAASAAKSMEQQAQRLISEIGFFRAASQARFERSQQPVVETAAPTATIKQLRRPASRPVRAAAKPVSRPAPMAKASGDDTWQEF</sequence>
<dbReference type="GO" id="GO:0005886">
    <property type="term" value="C:plasma membrane"/>
    <property type="evidence" value="ECO:0007669"/>
    <property type="project" value="TreeGrafter"/>
</dbReference>
<dbReference type="AlphaFoldDB" id="A0A841HQ71"/>
<keyword evidence="13" id="KW-1185">Reference proteome</keyword>
<comment type="subcellular location">
    <subcellularLocation>
        <location evidence="1">Membrane</location>
    </subcellularLocation>
</comment>
<dbReference type="PANTHER" id="PTHR43531">
    <property type="entry name" value="PROTEIN ICFG"/>
    <property type="match status" value="1"/>
</dbReference>
<dbReference type="InterPro" id="IPR004089">
    <property type="entry name" value="MCPsignal_dom"/>
</dbReference>
<dbReference type="SMART" id="SM00283">
    <property type="entry name" value="MA"/>
    <property type="match status" value="1"/>
</dbReference>
<evidence type="ECO:0000259" key="10">
    <source>
        <dbReference type="PROSITE" id="PS50192"/>
    </source>
</evidence>
<evidence type="ECO:0000256" key="7">
    <source>
        <dbReference type="SAM" id="MobiDB-lite"/>
    </source>
</evidence>
<dbReference type="GO" id="GO:0004888">
    <property type="term" value="F:transmembrane signaling receptor activity"/>
    <property type="evidence" value="ECO:0007669"/>
    <property type="project" value="InterPro"/>
</dbReference>
<dbReference type="InterPro" id="IPR051310">
    <property type="entry name" value="MCP_chemotaxis"/>
</dbReference>
<dbReference type="SUPFAM" id="SSF58104">
    <property type="entry name" value="Methyl-accepting chemotaxis protein (MCP) signaling domain"/>
    <property type="match status" value="1"/>
</dbReference>
<keyword evidence="8" id="KW-1133">Transmembrane helix</keyword>
<evidence type="ECO:0000259" key="11">
    <source>
        <dbReference type="PROSITE" id="PS50885"/>
    </source>
</evidence>
<keyword evidence="2" id="KW-0488">Methylation</keyword>
<evidence type="ECO:0000313" key="13">
    <source>
        <dbReference type="Proteomes" id="UP000588068"/>
    </source>
</evidence>
<dbReference type="PRINTS" id="PR00260">
    <property type="entry name" value="CHEMTRNSDUCR"/>
</dbReference>
<organism evidence="12 13">
    <name type="scientific">Povalibacter uvarum</name>
    <dbReference type="NCBI Taxonomy" id="732238"/>
    <lineage>
        <taxon>Bacteria</taxon>
        <taxon>Pseudomonadati</taxon>
        <taxon>Pseudomonadota</taxon>
        <taxon>Gammaproteobacteria</taxon>
        <taxon>Steroidobacterales</taxon>
        <taxon>Steroidobacteraceae</taxon>
        <taxon>Povalibacter</taxon>
    </lineage>
</organism>
<feature type="transmembrane region" description="Helical" evidence="8">
    <location>
        <begin position="191"/>
        <end position="211"/>
    </location>
</feature>
<dbReference type="GO" id="GO:0006935">
    <property type="term" value="P:chemotaxis"/>
    <property type="evidence" value="ECO:0007669"/>
    <property type="project" value="InterPro"/>
</dbReference>
<feature type="compositionally biased region" description="Polar residues" evidence="7">
    <location>
        <begin position="289"/>
        <end position="311"/>
    </location>
</feature>
<evidence type="ECO:0000256" key="5">
    <source>
        <dbReference type="PROSITE-ProRule" id="PRU00284"/>
    </source>
</evidence>
<dbReference type="Pfam" id="PF12729">
    <property type="entry name" value="4HB_MCP_1"/>
    <property type="match status" value="1"/>
</dbReference>
<evidence type="ECO:0000256" key="8">
    <source>
        <dbReference type="SAM" id="Phobius"/>
    </source>
</evidence>